<protein>
    <submittedName>
        <fullName evidence="3">Uncharacterized protein</fullName>
    </submittedName>
</protein>
<dbReference type="EMBL" id="JAQIZZ010000003">
    <property type="protein sequence ID" value="KAJ5546844.1"/>
    <property type="molecule type" value="Genomic_DNA"/>
</dbReference>
<sequence length="537" mass="59067">MNRCASPVFESNSSADADPELTHSNGYDSQLSSLFGSRSPSTVSDNDIGHVNDIAIDNSLDFSTEMPLGFDPLEGFQLTADELAGIDGFFSQTSTSPNTVTKLPTTSNKRTFGLTFEGDGMHLSEARQTPKRQALCTQSHEPSIAIRAPLVMPTVSGIAQTPVTMKPPRPISSHVVPAVSSPTPASIASKDRFDIGSSQMAAHSTNEVTSRCPPKADHLSPYQRVGYNPSTPAMHSNVVQLSNEMMNQRIALHKQRAAAVTAERNKLQKGLLQYTQIDPVTGLLGIDKMKSEIATMRRLLTLAKNKEASEIEIWRTRYAVLAEQYSKLAQKHDDMRRQYEQSAPFHATPTYPPALRQQPANTALPVLQQASPNPPTSRNANTSTTPPRAAHRPPAFPQDAHQVIDLTTDIHTESVSAQGTRSPETNFQGNNSLPKDNSLTEFHRQFRNKKMDWLHNSETTSDAKSRVFEEMNPPVKGRLGKVSFAECSQIVEAKNVVRLALGGQFKKAVTADHAYEESYEPTDEELANMMDEELSKF</sequence>
<evidence type="ECO:0000256" key="2">
    <source>
        <dbReference type="SAM" id="MobiDB-lite"/>
    </source>
</evidence>
<proteinExistence type="predicted"/>
<evidence type="ECO:0000256" key="1">
    <source>
        <dbReference type="SAM" id="Coils"/>
    </source>
</evidence>
<comment type="caution">
    <text evidence="3">The sequence shown here is derived from an EMBL/GenBank/DDBJ whole genome shotgun (WGS) entry which is preliminary data.</text>
</comment>
<feature type="region of interest" description="Disordered" evidence="2">
    <location>
        <begin position="367"/>
        <end position="395"/>
    </location>
</feature>
<name>A0AAD6D0T4_9EURO</name>
<feature type="region of interest" description="Disordered" evidence="2">
    <location>
        <begin position="1"/>
        <end position="25"/>
    </location>
</feature>
<reference evidence="3 4" key="1">
    <citation type="journal article" date="2023" name="IMA Fungus">
        <title>Comparative genomic study of the Penicillium genus elucidates a diverse pangenome and 15 lateral gene transfer events.</title>
        <authorList>
            <person name="Petersen C."/>
            <person name="Sorensen T."/>
            <person name="Nielsen M.R."/>
            <person name="Sondergaard T.E."/>
            <person name="Sorensen J.L."/>
            <person name="Fitzpatrick D.A."/>
            <person name="Frisvad J.C."/>
            <person name="Nielsen K.L."/>
        </authorList>
    </citation>
    <scope>NUCLEOTIDE SEQUENCE [LARGE SCALE GENOMIC DNA]</scope>
    <source>
        <strain evidence="3 4">IBT 35679</strain>
    </source>
</reference>
<feature type="compositionally biased region" description="Polar residues" evidence="2">
    <location>
        <begin position="368"/>
        <end position="385"/>
    </location>
</feature>
<evidence type="ECO:0000313" key="3">
    <source>
        <dbReference type="EMBL" id="KAJ5546844.1"/>
    </source>
</evidence>
<keyword evidence="4" id="KW-1185">Reference proteome</keyword>
<gene>
    <name evidence="3" type="ORF">N7494_004429</name>
</gene>
<evidence type="ECO:0000313" key="4">
    <source>
        <dbReference type="Proteomes" id="UP001220324"/>
    </source>
</evidence>
<dbReference type="AlphaFoldDB" id="A0AAD6D0T4"/>
<organism evidence="3 4">
    <name type="scientific">Penicillium frequentans</name>
    <dbReference type="NCBI Taxonomy" id="3151616"/>
    <lineage>
        <taxon>Eukaryota</taxon>
        <taxon>Fungi</taxon>
        <taxon>Dikarya</taxon>
        <taxon>Ascomycota</taxon>
        <taxon>Pezizomycotina</taxon>
        <taxon>Eurotiomycetes</taxon>
        <taxon>Eurotiomycetidae</taxon>
        <taxon>Eurotiales</taxon>
        <taxon>Aspergillaceae</taxon>
        <taxon>Penicillium</taxon>
    </lineage>
</organism>
<keyword evidence="1" id="KW-0175">Coiled coil</keyword>
<accession>A0AAD6D0T4</accession>
<feature type="region of interest" description="Disordered" evidence="2">
    <location>
        <begin position="413"/>
        <end position="437"/>
    </location>
</feature>
<feature type="coiled-coil region" evidence="1">
    <location>
        <begin position="286"/>
        <end position="338"/>
    </location>
</feature>
<dbReference type="Proteomes" id="UP001220324">
    <property type="component" value="Unassembled WGS sequence"/>
</dbReference>